<organism evidence="2 3">
    <name type="scientific">Demequina mangrovi</name>
    <dbReference type="NCBI Taxonomy" id="1043493"/>
    <lineage>
        <taxon>Bacteria</taxon>
        <taxon>Bacillati</taxon>
        <taxon>Actinomycetota</taxon>
        <taxon>Actinomycetes</taxon>
        <taxon>Micrococcales</taxon>
        <taxon>Demequinaceae</taxon>
        <taxon>Demequina</taxon>
    </lineage>
</organism>
<accession>A0A1H7AKF9</accession>
<name>A0A1H7AKF9_9MICO</name>
<gene>
    <name evidence="2" type="ORF">SAMN05421637_2447</name>
</gene>
<dbReference type="Proteomes" id="UP000183315">
    <property type="component" value="Unassembled WGS sequence"/>
</dbReference>
<sequence length="103" mass="10335">MSDVPQHDNASAVPEPLPEDLESVAVPAHVRSAPKFGSFIGTGVGAGIIVAAVLAIFLPNSTGVGRFLVFVVLALGLCLLGAVIGGALATGLDRASTASKENR</sequence>
<dbReference type="STRING" id="1043493.SAMN05421637_2447"/>
<dbReference type="EMBL" id="FNZI01000006">
    <property type="protein sequence ID" value="SEJ62370.1"/>
    <property type="molecule type" value="Genomic_DNA"/>
</dbReference>
<feature type="transmembrane region" description="Helical" evidence="1">
    <location>
        <begin position="67"/>
        <end position="89"/>
    </location>
</feature>
<dbReference type="RefSeq" id="WP_052405975.1">
    <property type="nucleotide sequence ID" value="NZ_BBLU01000014.1"/>
</dbReference>
<dbReference type="OrthoDB" id="5148810at2"/>
<dbReference type="AlphaFoldDB" id="A0A1H7AKF9"/>
<evidence type="ECO:0000256" key="1">
    <source>
        <dbReference type="SAM" id="Phobius"/>
    </source>
</evidence>
<protein>
    <submittedName>
        <fullName evidence="2">Uncharacterized protein</fullName>
    </submittedName>
</protein>
<keyword evidence="1" id="KW-0472">Membrane</keyword>
<proteinExistence type="predicted"/>
<keyword evidence="1" id="KW-0812">Transmembrane</keyword>
<evidence type="ECO:0000313" key="3">
    <source>
        <dbReference type="Proteomes" id="UP000183315"/>
    </source>
</evidence>
<reference evidence="3" key="1">
    <citation type="submission" date="2016-10" db="EMBL/GenBank/DDBJ databases">
        <authorList>
            <person name="Varghese N."/>
        </authorList>
    </citation>
    <scope>NUCLEOTIDE SEQUENCE [LARGE SCALE GENOMIC DNA]</scope>
    <source>
        <strain evidence="3">DSM 24868</strain>
    </source>
</reference>
<feature type="transmembrane region" description="Helical" evidence="1">
    <location>
        <begin position="36"/>
        <end position="58"/>
    </location>
</feature>
<evidence type="ECO:0000313" key="2">
    <source>
        <dbReference type="EMBL" id="SEJ62370.1"/>
    </source>
</evidence>
<keyword evidence="3" id="KW-1185">Reference proteome</keyword>
<keyword evidence="1" id="KW-1133">Transmembrane helix</keyword>